<evidence type="ECO:0000256" key="7">
    <source>
        <dbReference type="ARBA" id="ARBA00022448"/>
    </source>
</evidence>
<dbReference type="SUPFAM" id="SSF64268">
    <property type="entry name" value="PX domain"/>
    <property type="match status" value="1"/>
</dbReference>
<keyword evidence="19" id="KW-0539">Nucleus</keyword>
<dbReference type="SUPFAM" id="SSF50249">
    <property type="entry name" value="Nucleic acid-binding proteins"/>
    <property type="match status" value="1"/>
</dbReference>
<comment type="subcellular location">
    <subcellularLocation>
        <location evidence="2">Endosome membrane</location>
        <topology evidence="2">Peripheral membrane protein</topology>
    </subcellularLocation>
    <subcellularLocation>
        <location evidence="1">Nucleus</location>
    </subcellularLocation>
</comment>
<evidence type="ECO:0000256" key="15">
    <source>
        <dbReference type="ARBA" id="ARBA00023042"/>
    </source>
</evidence>
<dbReference type="FunFam" id="3.30.470.30:FF:000011">
    <property type="entry name" value="mRNA-capping enzyme subunit alpha"/>
    <property type="match status" value="1"/>
</dbReference>
<dbReference type="OrthoDB" id="289314at2759"/>
<sequence length="998" mass="113207">MWNDEDNNPYGTSFDRRDSLSSSVNSTSPTPSSHARVGVLNTPSITSDDAPQDQPESDDNDAYPEEEVAPRRKPGGYESRIEQILWENPELPILITDAGKSAESGGRYIVYTIRTGNLEVRRRYSEFSSLREALTRLHPTLIIPPIPEKHTMADYAANPTNAKQDQQIIDLRKRMLAVFLNRCRRMEAVRNDGVWWRFLDPNASWSEVLNSNLVASIPKSVLKAPPLDPANPTSAHSFLPVPSNSAKLKANGGGNVDATAISGQGGQVFGRFPPESHTLSEQDLDPYFIAYEASIKELEALLTGPMEKVNRRTLSHLSHLASDLCELGSRLNAFALSETSPTLGQAIERMGQAADSSYIATEELAGSLGASFAEPMRESAQFAGVVRNVLRYRVLKRVQQEQTNEELYKKKALLEDLERSEAEAKRIEQYLSGTTQLGPSPQRSTSLRESPSANRENDDTASIDSDFPPTHGEPAPSAGQGVPQKSSSSPGHRKAQSSNSITNRIFGPIRHAIQGVADVDPERTRRDLIGKTREGIEQLHQAQVVSERDIGEASKSILSDLKRFQAEKEEDLRRYMLAYAKSQIEWAKKNKETWEEAKAEARRLLILSIRDKQVPRDGPIQDIAEPGIRLPREFLPPLRREVANLLHRNQTSFPGAQPVSFARRHLQELRQKDYFVCEKSDGIRYLLYLTEDNNGRETVYLIDRKNDFWHVDNTSAHFPLKEDVRAFHTRTIIDGELVMDHEDGKRVPRFLVFDCLVLDGQDLTQRSYDKRIAYVKECVIKPYKELFTKFPQERAFQPFDMVMKTMEFSYGIHMLFNVVLPKLKHGNDGLIFTCVQATYRHGTDDHILKWKPPEENTIDLRLRLDFPTIQPGTEGWDWDGVDEPFVDYESVPRAELWSFLGDGRYQFFADLHVTEEEWETLKRVGDPLVDRIVECHKDDQGRWRPLRFRDDKAEANHISTVNSVLESIEDRVTQADLEAAAKEIKENWKLRAGRGAKR</sequence>
<dbReference type="Pfam" id="PF03919">
    <property type="entry name" value="mRNA_cap_C"/>
    <property type="match status" value="1"/>
</dbReference>
<organism evidence="27 28">
    <name type="scientific">Sodiomyces alkalinus (strain CBS 110278 / VKM F-3762 / F11)</name>
    <name type="common">Alkaliphilic filamentous fungus</name>
    <dbReference type="NCBI Taxonomy" id="1314773"/>
    <lineage>
        <taxon>Eukaryota</taxon>
        <taxon>Fungi</taxon>
        <taxon>Dikarya</taxon>
        <taxon>Ascomycota</taxon>
        <taxon>Pezizomycotina</taxon>
        <taxon>Sordariomycetes</taxon>
        <taxon>Hypocreomycetidae</taxon>
        <taxon>Glomerellales</taxon>
        <taxon>Plectosphaerellaceae</taxon>
        <taxon>Sodiomyces</taxon>
    </lineage>
</organism>
<dbReference type="CDD" id="cd07895">
    <property type="entry name" value="Adenylation_mRNA_capping"/>
    <property type="match status" value="1"/>
</dbReference>
<evidence type="ECO:0000256" key="14">
    <source>
        <dbReference type="ARBA" id="ARBA00023006"/>
    </source>
</evidence>
<evidence type="ECO:0000256" key="23">
    <source>
        <dbReference type="ARBA" id="ARBA00047082"/>
    </source>
</evidence>
<dbReference type="GO" id="GO:0015031">
    <property type="term" value="P:protein transport"/>
    <property type="evidence" value="ECO:0007669"/>
    <property type="project" value="UniProtKB-KW"/>
</dbReference>
<dbReference type="GO" id="GO:0006370">
    <property type="term" value="P:7-methylguanosine mRNA capping"/>
    <property type="evidence" value="ECO:0007669"/>
    <property type="project" value="UniProtKB-KW"/>
</dbReference>
<dbReference type="InterPro" id="IPR013846">
    <property type="entry name" value="mRNA_cap_enzyme_C"/>
</dbReference>
<dbReference type="Gene3D" id="2.40.50.140">
    <property type="entry name" value="Nucleic acid-binding proteins"/>
    <property type="match status" value="1"/>
</dbReference>
<proteinExistence type="inferred from homology"/>
<evidence type="ECO:0000256" key="4">
    <source>
        <dbReference type="ARBA" id="ARBA00010883"/>
    </source>
</evidence>
<dbReference type="Gene3D" id="3.30.470.30">
    <property type="entry name" value="DNA ligase/mRNA capping enzyme"/>
    <property type="match status" value="1"/>
</dbReference>
<evidence type="ECO:0000256" key="24">
    <source>
        <dbReference type="SAM" id="Coils"/>
    </source>
</evidence>
<comment type="similarity">
    <text evidence="4">Belongs to the sorting nexin family.</text>
</comment>
<dbReference type="GeneID" id="39581654"/>
<accession>A0A3N2PTW0</accession>
<keyword evidence="16" id="KW-0446">Lipid-binding</keyword>
<keyword evidence="10" id="KW-0548">Nucleotidyltransferase</keyword>
<evidence type="ECO:0000256" key="20">
    <source>
        <dbReference type="ARBA" id="ARBA00029909"/>
    </source>
</evidence>
<dbReference type="GO" id="GO:0006914">
    <property type="term" value="P:autophagy"/>
    <property type="evidence" value="ECO:0007669"/>
    <property type="project" value="UniProtKB-KW"/>
</dbReference>
<evidence type="ECO:0000256" key="12">
    <source>
        <dbReference type="ARBA" id="ARBA00022753"/>
    </source>
</evidence>
<keyword evidence="7" id="KW-0813">Transport</keyword>
<dbReference type="GO" id="GO:0005525">
    <property type="term" value="F:GTP binding"/>
    <property type="evidence" value="ECO:0007669"/>
    <property type="project" value="UniProtKB-KW"/>
</dbReference>
<feature type="compositionally biased region" description="Polar residues" evidence="25">
    <location>
        <begin position="431"/>
        <end position="454"/>
    </location>
</feature>
<dbReference type="Pfam" id="PF01331">
    <property type="entry name" value="mRNA_cap_enzyme"/>
    <property type="match status" value="1"/>
</dbReference>
<dbReference type="Gene3D" id="3.30.1520.10">
    <property type="entry name" value="Phox-like domain"/>
    <property type="match status" value="1"/>
</dbReference>
<name>A0A3N2PTW0_SODAK</name>
<evidence type="ECO:0000256" key="13">
    <source>
        <dbReference type="ARBA" id="ARBA00022927"/>
    </source>
</evidence>
<evidence type="ECO:0000256" key="9">
    <source>
        <dbReference type="ARBA" id="ARBA00022679"/>
    </source>
</evidence>
<keyword evidence="17" id="KW-0342">GTP-binding</keyword>
<dbReference type="Pfam" id="PF00787">
    <property type="entry name" value="PX"/>
    <property type="match status" value="1"/>
</dbReference>
<evidence type="ECO:0000256" key="8">
    <source>
        <dbReference type="ARBA" id="ARBA00022664"/>
    </source>
</evidence>
<evidence type="ECO:0000256" key="19">
    <source>
        <dbReference type="ARBA" id="ARBA00023242"/>
    </source>
</evidence>
<dbReference type="AlphaFoldDB" id="A0A3N2PTW0"/>
<dbReference type="GO" id="GO:0005829">
    <property type="term" value="C:cytosol"/>
    <property type="evidence" value="ECO:0007669"/>
    <property type="project" value="GOC"/>
</dbReference>
<dbReference type="InterPro" id="IPR012340">
    <property type="entry name" value="NA-bd_OB-fold"/>
</dbReference>
<dbReference type="PANTHER" id="PTHR46979:SF2">
    <property type="entry name" value="SORTING NEXIN-41"/>
    <property type="match status" value="1"/>
</dbReference>
<dbReference type="PANTHER" id="PTHR46979">
    <property type="entry name" value="SORTING NEXIN-41"/>
    <property type="match status" value="1"/>
</dbReference>
<feature type="region of interest" description="Disordered" evidence="25">
    <location>
        <begin position="431"/>
        <end position="506"/>
    </location>
</feature>
<dbReference type="SMART" id="SM00312">
    <property type="entry name" value="PX"/>
    <property type="match status" value="1"/>
</dbReference>
<keyword evidence="11" id="KW-0547">Nucleotide-binding</keyword>
<evidence type="ECO:0000256" key="2">
    <source>
        <dbReference type="ARBA" id="ARBA00004481"/>
    </source>
</evidence>
<feature type="domain" description="PX" evidence="26">
    <location>
        <begin position="89"/>
        <end position="205"/>
    </location>
</feature>
<dbReference type="InterPro" id="IPR044106">
    <property type="entry name" value="PX_Snx41/Atg20"/>
</dbReference>
<dbReference type="InterPro" id="IPR027267">
    <property type="entry name" value="AH/BAR_dom_sf"/>
</dbReference>
<evidence type="ECO:0000256" key="25">
    <source>
        <dbReference type="SAM" id="MobiDB-lite"/>
    </source>
</evidence>
<evidence type="ECO:0000313" key="27">
    <source>
        <dbReference type="EMBL" id="ROT37940.1"/>
    </source>
</evidence>
<evidence type="ECO:0000256" key="6">
    <source>
        <dbReference type="ARBA" id="ARBA00019171"/>
    </source>
</evidence>
<dbReference type="Pfam" id="PF09325">
    <property type="entry name" value="Vps5"/>
    <property type="match status" value="1"/>
</dbReference>
<dbReference type="EC" id="2.7.7.50" evidence="5"/>
<dbReference type="GO" id="GO:0042147">
    <property type="term" value="P:retrograde transport, endosome to Golgi"/>
    <property type="evidence" value="ECO:0007669"/>
    <property type="project" value="InterPro"/>
</dbReference>
<dbReference type="GO" id="GO:0004484">
    <property type="term" value="F:mRNA guanylyltransferase activity"/>
    <property type="evidence" value="ECO:0007669"/>
    <property type="project" value="UniProtKB-EC"/>
</dbReference>
<keyword evidence="24" id="KW-0175">Coiled coil</keyword>
<feature type="coiled-coil region" evidence="24">
    <location>
        <begin position="400"/>
        <end position="430"/>
    </location>
</feature>
<evidence type="ECO:0000256" key="21">
    <source>
        <dbReference type="ARBA" id="ARBA00030702"/>
    </source>
</evidence>
<keyword evidence="9" id="KW-0808">Transferase</keyword>
<feature type="compositionally biased region" description="Polar residues" evidence="25">
    <location>
        <begin position="483"/>
        <end position="503"/>
    </location>
</feature>
<evidence type="ECO:0000256" key="1">
    <source>
        <dbReference type="ARBA" id="ARBA00004123"/>
    </source>
</evidence>
<evidence type="ECO:0000256" key="22">
    <source>
        <dbReference type="ARBA" id="ARBA00044624"/>
    </source>
</evidence>
<evidence type="ECO:0000256" key="5">
    <source>
        <dbReference type="ARBA" id="ARBA00012475"/>
    </source>
</evidence>
<dbReference type="InterPro" id="IPR051079">
    <property type="entry name" value="Sorting_Nexin_Autophagy"/>
</dbReference>
<evidence type="ECO:0000256" key="11">
    <source>
        <dbReference type="ARBA" id="ARBA00022741"/>
    </source>
</evidence>
<evidence type="ECO:0000259" key="26">
    <source>
        <dbReference type="PROSITE" id="PS50195"/>
    </source>
</evidence>
<dbReference type="SUPFAM" id="SSF56091">
    <property type="entry name" value="DNA ligase/mRNA capping enzyme, catalytic domain"/>
    <property type="match status" value="1"/>
</dbReference>
<evidence type="ECO:0000256" key="10">
    <source>
        <dbReference type="ARBA" id="ARBA00022695"/>
    </source>
</evidence>
<keyword evidence="28" id="KW-1185">Reference proteome</keyword>
<dbReference type="Proteomes" id="UP000272025">
    <property type="component" value="Unassembled WGS sequence"/>
</dbReference>
<dbReference type="EMBL" id="ML119056">
    <property type="protein sequence ID" value="ROT37940.1"/>
    <property type="molecule type" value="Genomic_DNA"/>
</dbReference>
<comment type="catalytic activity">
    <reaction evidence="22">
        <text>a 5'-end diphospho-ribonucleoside in mRNA + GTP + H(+) = a 5'-end (5'-triphosphoguanosine)-ribonucleoside in mRNA + diphosphate</text>
        <dbReference type="Rhea" id="RHEA:67012"/>
        <dbReference type="Rhea" id="RHEA-COMP:17165"/>
        <dbReference type="Rhea" id="RHEA-COMP:17166"/>
        <dbReference type="ChEBI" id="CHEBI:15378"/>
        <dbReference type="ChEBI" id="CHEBI:33019"/>
        <dbReference type="ChEBI" id="CHEBI:37565"/>
        <dbReference type="ChEBI" id="CHEBI:167616"/>
        <dbReference type="ChEBI" id="CHEBI:167617"/>
        <dbReference type="EC" id="2.7.7.50"/>
    </reaction>
    <physiologicalReaction direction="left-to-right" evidence="22">
        <dbReference type="Rhea" id="RHEA:67013"/>
    </physiologicalReaction>
</comment>
<dbReference type="CDD" id="cd06867">
    <property type="entry name" value="PX_SNX41_42"/>
    <property type="match status" value="1"/>
</dbReference>
<dbReference type="InterPro" id="IPR001339">
    <property type="entry name" value="mRNA_cap_enzyme_adenylation"/>
</dbReference>
<dbReference type="RefSeq" id="XP_028465746.1">
    <property type="nucleotide sequence ID" value="XM_028613176.1"/>
</dbReference>
<gene>
    <name evidence="27" type="ORF">SODALDRAFT_344783</name>
</gene>
<feature type="region of interest" description="Disordered" evidence="25">
    <location>
        <begin position="1"/>
        <end position="76"/>
    </location>
</feature>
<feature type="compositionally biased region" description="Low complexity" evidence="25">
    <location>
        <begin position="20"/>
        <end position="33"/>
    </location>
</feature>
<dbReference type="InterPro" id="IPR001683">
    <property type="entry name" value="PX_dom"/>
</dbReference>
<dbReference type="InterPro" id="IPR036871">
    <property type="entry name" value="PX_dom_sf"/>
</dbReference>
<dbReference type="GO" id="GO:0005524">
    <property type="term" value="F:ATP binding"/>
    <property type="evidence" value="ECO:0007669"/>
    <property type="project" value="InterPro"/>
</dbReference>
<keyword evidence="12" id="KW-0967">Endosome</keyword>
<evidence type="ECO:0000256" key="16">
    <source>
        <dbReference type="ARBA" id="ARBA00023121"/>
    </source>
</evidence>
<feature type="compositionally biased region" description="Acidic residues" evidence="25">
    <location>
        <begin position="55"/>
        <end position="67"/>
    </location>
</feature>
<comment type="similarity">
    <text evidence="3">Belongs to the eukaryotic GTase family.</text>
</comment>
<evidence type="ECO:0000256" key="18">
    <source>
        <dbReference type="ARBA" id="ARBA00023136"/>
    </source>
</evidence>
<dbReference type="GO" id="GO:0005634">
    <property type="term" value="C:nucleus"/>
    <property type="evidence" value="ECO:0007669"/>
    <property type="project" value="UniProtKB-SubCell"/>
</dbReference>
<dbReference type="Gene3D" id="1.20.1270.60">
    <property type="entry name" value="Arfaptin homology (AH) domain/BAR domain"/>
    <property type="match status" value="2"/>
</dbReference>
<protein>
    <recommendedName>
        <fullName evidence="6">mRNA-capping enzyme subunit alpha</fullName>
        <ecNumber evidence="5">2.7.7.50</ecNumber>
    </recommendedName>
    <alternativeName>
        <fullName evidence="20">GTP--RNA guanylyltransferase</fullName>
    </alternativeName>
    <alternativeName>
        <fullName evidence="21">mRNA guanylyltransferase</fullName>
    </alternativeName>
</protein>
<dbReference type="GO" id="GO:0035091">
    <property type="term" value="F:phosphatidylinositol binding"/>
    <property type="evidence" value="ECO:0007669"/>
    <property type="project" value="InterPro"/>
</dbReference>
<keyword evidence="14" id="KW-0072">Autophagy</keyword>
<evidence type="ECO:0000313" key="28">
    <source>
        <dbReference type="Proteomes" id="UP000272025"/>
    </source>
</evidence>
<keyword evidence="18" id="KW-0472">Membrane</keyword>
<dbReference type="GO" id="GO:0010008">
    <property type="term" value="C:endosome membrane"/>
    <property type="evidence" value="ECO:0007669"/>
    <property type="project" value="UniProtKB-SubCell"/>
</dbReference>
<evidence type="ECO:0000256" key="17">
    <source>
        <dbReference type="ARBA" id="ARBA00023134"/>
    </source>
</evidence>
<dbReference type="InterPro" id="IPR015404">
    <property type="entry name" value="Vps5_C"/>
</dbReference>
<evidence type="ECO:0000256" key="3">
    <source>
        <dbReference type="ARBA" id="ARBA00010237"/>
    </source>
</evidence>
<keyword evidence="15" id="KW-0506">mRNA capping</keyword>
<keyword evidence="13" id="KW-0653">Protein transport</keyword>
<comment type="subunit">
    <text evidence="23">Heterodimer. The mRNA-capping enzyme is composed of two separate chains alpha and beta, respectively a mRNA guanylyltransferase and an mRNA 5'-triphosphate monophosphatase.</text>
</comment>
<reference evidence="27 28" key="1">
    <citation type="journal article" date="2018" name="Mol. Ecol.">
        <title>The obligate alkalophilic soda-lake fungus Sodiomyces alkalinus has shifted to a protein diet.</title>
        <authorList>
            <person name="Grum-Grzhimaylo A.A."/>
            <person name="Falkoski D.L."/>
            <person name="van den Heuvel J."/>
            <person name="Valero-Jimenez C.A."/>
            <person name="Min B."/>
            <person name="Choi I.G."/>
            <person name="Lipzen A."/>
            <person name="Daum C.G."/>
            <person name="Aanen D.K."/>
            <person name="Tsang A."/>
            <person name="Henrissat B."/>
            <person name="Bilanenko E.N."/>
            <person name="de Vries R.P."/>
            <person name="van Kan J.A.L."/>
            <person name="Grigoriev I.V."/>
            <person name="Debets A.J.M."/>
        </authorList>
    </citation>
    <scope>NUCLEOTIDE SEQUENCE [LARGE SCALE GENOMIC DNA]</scope>
    <source>
        <strain evidence="27 28">F11</strain>
    </source>
</reference>
<keyword evidence="8" id="KW-0507">mRNA processing</keyword>
<dbReference type="PROSITE" id="PS50195">
    <property type="entry name" value="PX"/>
    <property type="match status" value="1"/>
</dbReference>
<dbReference type="STRING" id="1314773.A0A3N2PTW0"/>